<sequence length="106" mass="11335">MAEDEEAPCLTYDEVTSEVTAGAPRPLAGADGAVLSRFEFCYPRDFRTQHGFPGSHSGTGSLWIMSAAWRGGGDGLEVDEDGDLVTWRSGARCDDVIIIDASLPDI</sequence>
<dbReference type="KEGG" id="hazt:125179317"/>
<accession>A0A979FUJ7</accession>
<proteinExistence type="predicted"/>
<keyword evidence="1" id="KW-1185">Reference proteome</keyword>
<organism evidence="1 2">
    <name type="scientific">Hyalella azteca</name>
    <name type="common">Amphipod</name>
    <dbReference type="NCBI Taxonomy" id="294128"/>
    <lineage>
        <taxon>Eukaryota</taxon>
        <taxon>Metazoa</taxon>
        <taxon>Ecdysozoa</taxon>
        <taxon>Arthropoda</taxon>
        <taxon>Crustacea</taxon>
        <taxon>Multicrustacea</taxon>
        <taxon>Malacostraca</taxon>
        <taxon>Eumalacostraca</taxon>
        <taxon>Peracarida</taxon>
        <taxon>Amphipoda</taxon>
        <taxon>Senticaudata</taxon>
        <taxon>Talitrida</taxon>
        <taxon>Talitroidea</taxon>
        <taxon>Hyalellidae</taxon>
        <taxon>Hyalella</taxon>
    </lineage>
</organism>
<dbReference type="RefSeq" id="XP_047740900.1">
    <property type="nucleotide sequence ID" value="XM_047884944.1"/>
</dbReference>
<evidence type="ECO:0000313" key="2">
    <source>
        <dbReference type="RefSeq" id="XP_047740900.1"/>
    </source>
</evidence>
<dbReference type="Proteomes" id="UP000694843">
    <property type="component" value="Unplaced"/>
</dbReference>
<name>A0A979FUJ7_HYAAZ</name>
<protein>
    <submittedName>
        <fullName evidence="2">Uncharacterized protein LOC125179317</fullName>
    </submittedName>
</protein>
<dbReference type="GeneID" id="125179317"/>
<reference evidence="2" key="1">
    <citation type="submission" date="2025-08" db="UniProtKB">
        <authorList>
            <consortium name="RefSeq"/>
        </authorList>
    </citation>
    <scope>IDENTIFICATION</scope>
    <source>
        <tissue evidence="2">Whole organism</tissue>
    </source>
</reference>
<dbReference type="AlphaFoldDB" id="A0A979FUJ7"/>
<evidence type="ECO:0000313" key="1">
    <source>
        <dbReference type="Proteomes" id="UP000694843"/>
    </source>
</evidence>
<gene>
    <name evidence="2" type="primary">LOC125179317</name>
</gene>